<comment type="caution">
    <text evidence="2">The sequence shown here is derived from an EMBL/GenBank/DDBJ whole genome shotgun (WGS) entry which is preliminary data.</text>
</comment>
<gene>
    <name evidence="2" type="ORF">GCM10010255_44350</name>
</gene>
<reference evidence="3" key="1">
    <citation type="journal article" date="2019" name="Int. J. Syst. Evol. Microbiol.">
        <title>The Global Catalogue of Microorganisms (GCM) 10K type strain sequencing project: providing services to taxonomists for standard genome sequencing and annotation.</title>
        <authorList>
            <consortium name="The Broad Institute Genomics Platform"/>
            <consortium name="The Broad Institute Genome Sequencing Center for Infectious Disease"/>
            <person name="Wu L."/>
            <person name="Ma J."/>
        </authorList>
    </citation>
    <scope>NUCLEOTIDE SEQUENCE [LARGE SCALE GENOMIC DNA]</scope>
    <source>
        <strain evidence="3">JCM 4358</strain>
    </source>
</reference>
<feature type="transmembrane region" description="Helical" evidence="1">
    <location>
        <begin position="9"/>
        <end position="25"/>
    </location>
</feature>
<dbReference type="Proteomes" id="UP001499986">
    <property type="component" value="Unassembled WGS sequence"/>
</dbReference>
<dbReference type="EMBL" id="BAAASE010000005">
    <property type="protein sequence ID" value="GAA2404982.1"/>
    <property type="molecule type" value="Genomic_DNA"/>
</dbReference>
<keyword evidence="1" id="KW-1133">Transmembrane helix</keyword>
<name>A0ABP5VJM0_9ACTN</name>
<evidence type="ECO:0000256" key="1">
    <source>
        <dbReference type="SAM" id="Phobius"/>
    </source>
</evidence>
<accession>A0ABP5VJM0</accession>
<proteinExistence type="predicted"/>
<keyword evidence="1" id="KW-0812">Transmembrane</keyword>
<sequence length="88" mass="9489">MVEKSRERWICGSAMFTIVMSRTTISWHEAMTRSAIAFPPPPGSLVVLVCGVAGCGLLPAVSTVRRYARLPDLTTRSTPGAVSPVRVM</sequence>
<keyword evidence="1" id="KW-0472">Membrane</keyword>
<evidence type="ECO:0000313" key="2">
    <source>
        <dbReference type="EMBL" id="GAA2404982.1"/>
    </source>
</evidence>
<feature type="transmembrane region" description="Helical" evidence="1">
    <location>
        <begin position="45"/>
        <end position="64"/>
    </location>
</feature>
<evidence type="ECO:0000313" key="3">
    <source>
        <dbReference type="Proteomes" id="UP001499986"/>
    </source>
</evidence>
<protein>
    <submittedName>
        <fullName evidence="2">Uncharacterized protein</fullName>
    </submittedName>
</protein>
<keyword evidence="3" id="KW-1185">Reference proteome</keyword>
<organism evidence="2 3">
    <name type="scientific">Streptomyces coeruleofuscus</name>
    <dbReference type="NCBI Taxonomy" id="66879"/>
    <lineage>
        <taxon>Bacteria</taxon>
        <taxon>Bacillati</taxon>
        <taxon>Actinomycetota</taxon>
        <taxon>Actinomycetes</taxon>
        <taxon>Kitasatosporales</taxon>
        <taxon>Streptomycetaceae</taxon>
        <taxon>Streptomyces</taxon>
    </lineage>
</organism>